<name>A0A4R8PQP7_9PEZI</name>
<evidence type="ECO:0000313" key="2">
    <source>
        <dbReference type="Proteomes" id="UP000295083"/>
    </source>
</evidence>
<evidence type="ECO:0000313" key="1">
    <source>
        <dbReference type="EMBL" id="TDZ27588.1"/>
    </source>
</evidence>
<dbReference type="Proteomes" id="UP000295083">
    <property type="component" value="Unassembled WGS sequence"/>
</dbReference>
<comment type="caution">
    <text evidence="1">The sequence shown here is derived from an EMBL/GenBank/DDBJ whole genome shotgun (WGS) entry which is preliminary data.</text>
</comment>
<proteinExistence type="predicted"/>
<reference evidence="1 2" key="1">
    <citation type="submission" date="2018-11" db="EMBL/GenBank/DDBJ databases">
        <title>Genome sequence and assembly of Colletotrichum spinosum.</title>
        <authorList>
            <person name="Gan P."/>
            <person name="Shirasu K."/>
        </authorList>
    </citation>
    <scope>NUCLEOTIDE SEQUENCE [LARGE SCALE GENOMIC DNA]</scope>
    <source>
        <strain evidence="1 2">CBS 515.97</strain>
    </source>
</reference>
<dbReference type="EMBL" id="QAPG01002406">
    <property type="protein sequence ID" value="TDZ27588.1"/>
    <property type="molecule type" value="Genomic_DNA"/>
</dbReference>
<organism evidence="1 2">
    <name type="scientific">Colletotrichum spinosum</name>
    <dbReference type="NCBI Taxonomy" id="1347390"/>
    <lineage>
        <taxon>Eukaryota</taxon>
        <taxon>Fungi</taxon>
        <taxon>Dikarya</taxon>
        <taxon>Ascomycota</taxon>
        <taxon>Pezizomycotina</taxon>
        <taxon>Sordariomycetes</taxon>
        <taxon>Hypocreomycetidae</taxon>
        <taxon>Glomerellales</taxon>
        <taxon>Glomerellaceae</taxon>
        <taxon>Colletotrichum</taxon>
        <taxon>Colletotrichum orbiculare species complex</taxon>
    </lineage>
</organism>
<accession>A0A4R8PQP7</accession>
<gene>
    <name evidence="1" type="ORF">C8035_v005317</name>
</gene>
<sequence length="94" mass="11414">MSINLSKVINNKKNYNYFHKSLKRLVLYKRNFFIFPSRFKVIRAIFSLHILLENKVISKAKRNKIKVIKKDLILKSKVFQNNFKYLQYVLEIAY</sequence>
<keyword evidence="2" id="KW-1185">Reference proteome</keyword>
<dbReference type="AlphaFoldDB" id="A0A4R8PQP7"/>
<protein>
    <submittedName>
        <fullName evidence="1">Uncharacterized protein</fullName>
    </submittedName>
</protein>